<protein>
    <submittedName>
        <fullName evidence="2">Hypothetical_protein</fullName>
    </submittedName>
</protein>
<keyword evidence="3" id="KW-1185">Reference proteome</keyword>
<proteinExistence type="predicted"/>
<sequence length="587" mass="64723">MQTILSSIIVFRTLQFNEHTTKCNKQLQVDNEDYIFCQKIKHLNSITMKTITVSQKLTNIFVYANTIKSSSVTQLNVQMNKINQFTVFGINHEKQLVHNSVLNISIAFRIVQGSLICIYCDVYTQESTLVFVAAGQKLSGILLKFKKEVKIYNTSVQFRFDSAQSSGIVNEIAEAGVFKIMNTNITGYVYSTSPNSGYIVSSSNVSATVTVSQSIVCTNIAQVAGSGAVSLTASFVQSCLQVCKAEKYVYGLCLPSLVQGHVESSNNSILCADPFEYDGADCACKLGFVLNVSVCIDIVKSLTTLDINLASNASFILDTLKNNVTNLEATIQQNFDLNNLYLKNNATSINSRITLLNDSLTQQLFDTNAKLTDVNNTLTQTTRQLRTDLTQTNVNVSTLIAQYNQDIGRINTTLIQNSDKIQQQNALQTITFSTINQSITTTADSFNTFKLSTINIDNQQTTNLANQLIMIRQTEQQIVSIRNDIVGMNNALTYRVNIASQTLSAKANTVDVYNKGTYDYYINNLQSQFNAANSRFVTIASSNIKSVSSTVIRDCSPCDRCANQCAGCCILATRIQVCNQLDVCTIC</sequence>
<accession>A0AA86NBE1</accession>
<gene>
    <name evidence="2" type="ORF">HINF_LOCUS19891</name>
    <name evidence="1" type="ORF">HINF_LOCUS4162</name>
</gene>
<dbReference type="Proteomes" id="UP001642409">
    <property type="component" value="Unassembled WGS sequence"/>
</dbReference>
<evidence type="ECO:0000313" key="2">
    <source>
        <dbReference type="EMBL" id="CAL6005965.1"/>
    </source>
</evidence>
<reference evidence="2 3" key="2">
    <citation type="submission" date="2024-07" db="EMBL/GenBank/DDBJ databases">
        <authorList>
            <person name="Akdeniz Z."/>
        </authorList>
    </citation>
    <scope>NUCLEOTIDE SEQUENCE [LARGE SCALE GENOMIC DNA]</scope>
</reference>
<name>A0AA86NBE1_9EUKA</name>
<evidence type="ECO:0000313" key="3">
    <source>
        <dbReference type="Proteomes" id="UP001642409"/>
    </source>
</evidence>
<reference evidence="1" key="1">
    <citation type="submission" date="2023-06" db="EMBL/GenBank/DDBJ databases">
        <authorList>
            <person name="Kurt Z."/>
        </authorList>
    </citation>
    <scope>NUCLEOTIDE SEQUENCE</scope>
</reference>
<dbReference type="EMBL" id="CAXDID020000053">
    <property type="protein sequence ID" value="CAL6005965.1"/>
    <property type="molecule type" value="Genomic_DNA"/>
</dbReference>
<evidence type="ECO:0000313" key="1">
    <source>
        <dbReference type="EMBL" id="CAI9916517.1"/>
    </source>
</evidence>
<comment type="caution">
    <text evidence="1">The sequence shown here is derived from an EMBL/GenBank/DDBJ whole genome shotgun (WGS) entry which is preliminary data.</text>
</comment>
<organism evidence="1">
    <name type="scientific">Hexamita inflata</name>
    <dbReference type="NCBI Taxonomy" id="28002"/>
    <lineage>
        <taxon>Eukaryota</taxon>
        <taxon>Metamonada</taxon>
        <taxon>Diplomonadida</taxon>
        <taxon>Hexamitidae</taxon>
        <taxon>Hexamitinae</taxon>
        <taxon>Hexamita</taxon>
    </lineage>
</organism>
<dbReference type="AlphaFoldDB" id="A0AA86NBE1"/>
<dbReference type="EMBL" id="CATOUU010000108">
    <property type="protein sequence ID" value="CAI9916517.1"/>
    <property type="molecule type" value="Genomic_DNA"/>
</dbReference>